<dbReference type="Gene3D" id="1.20.1250.20">
    <property type="entry name" value="MFS general substrate transporter like domains"/>
    <property type="match status" value="1"/>
</dbReference>
<dbReference type="PANTHER" id="PTHR23504:SF117">
    <property type="entry name" value="MAJOR FACILITATOR SUPERFAMILY PROTEIN"/>
    <property type="match status" value="1"/>
</dbReference>
<proteinExistence type="predicted"/>
<feature type="transmembrane region" description="Helical" evidence="6">
    <location>
        <begin position="21"/>
        <end position="46"/>
    </location>
</feature>
<evidence type="ECO:0000313" key="8">
    <source>
        <dbReference type="EnsemblProtists" id="EOD19818"/>
    </source>
</evidence>
<reference evidence="9" key="1">
    <citation type="journal article" date="2013" name="Nature">
        <title>Pan genome of the phytoplankton Emiliania underpins its global distribution.</title>
        <authorList>
            <person name="Read B.A."/>
            <person name="Kegel J."/>
            <person name="Klute M.J."/>
            <person name="Kuo A."/>
            <person name="Lefebvre S.C."/>
            <person name="Maumus F."/>
            <person name="Mayer C."/>
            <person name="Miller J."/>
            <person name="Monier A."/>
            <person name="Salamov A."/>
            <person name="Young J."/>
            <person name="Aguilar M."/>
            <person name="Claverie J.M."/>
            <person name="Frickenhaus S."/>
            <person name="Gonzalez K."/>
            <person name="Herman E.K."/>
            <person name="Lin Y.C."/>
            <person name="Napier J."/>
            <person name="Ogata H."/>
            <person name="Sarno A.F."/>
            <person name="Shmutz J."/>
            <person name="Schroeder D."/>
            <person name="de Vargas C."/>
            <person name="Verret F."/>
            <person name="von Dassow P."/>
            <person name="Valentin K."/>
            <person name="Van de Peer Y."/>
            <person name="Wheeler G."/>
            <person name="Dacks J.B."/>
            <person name="Delwiche C.F."/>
            <person name="Dyhrman S.T."/>
            <person name="Glockner G."/>
            <person name="John U."/>
            <person name="Richards T."/>
            <person name="Worden A.Z."/>
            <person name="Zhang X."/>
            <person name="Grigoriev I.V."/>
            <person name="Allen A.E."/>
            <person name="Bidle K."/>
            <person name="Borodovsky M."/>
            <person name="Bowler C."/>
            <person name="Brownlee C."/>
            <person name="Cock J.M."/>
            <person name="Elias M."/>
            <person name="Gladyshev V.N."/>
            <person name="Groth M."/>
            <person name="Guda C."/>
            <person name="Hadaegh A."/>
            <person name="Iglesias-Rodriguez M.D."/>
            <person name="Jenkins J."/>
            <person name="Jones B.M."/>
            <person name="Lawson T."/>
            <person name="Leese F."/>
            <person name="Lindquist E."/>
            <person name="Lobanov A."/>
            <person name="Lomsadze A."/>
            <person name="Malik S.B."/>
            <person name="Marsh M.E."/>
            <person name="Mackinder L."/>
            <person name="Mock T."/>
            <person name="Mueller-Roeber B."/>
            <person name="Pagarete A."/>
            <person name="Parker M."/>
            <person name="Probert I."/>
            <person name="Quesneville H."/>
            <person name="Raines C."/>
            <person name="Rensing S.A."/>
            <person name="Riano-Pachon D.M."/>
            <person name="Richier S."/>
            <person name="Rokitta S."/>
            <person name="Shiraiwa Y."/>
            <person name="Soanes D.M."/>
            <person name="van der Giezen M."/>
            <person name="Wahlund T.M."/>
            <person name="Williams B."/>
            <person name="Wilson W."/>
            <person name="Wolfe G."/>
            <person name="Wurch L.L."/>
        </authorList>
    </citation>
    <scope>NUCLEOTIDE SEQUENCE</scope>
</reference>
<dbReference type="SUPFAM" id="SSF103473">
    <property type="entry name" value="MFS general substrate transporter"/>
    <property type="match status" value="1"/>
</dbReference>
<evidence type="ECO:0000256" key="4">
    <source>
        <dbReference type="ARBA" id="ARBA00022989"/>
    </source>
</evidence>
<feature type="domain" description="Major facilitator superfamily (MFS) profile" evidence="7">
    <location>
        <begin position="20"/>
        <end position="223"/>
    </location>
</feature>
<dbReference type="EnsemblProtists" id="EOD19818">
    <property type="protein sequence ID" value="EOD19818"/>
    <property type="gene ID" value="EMIHUDRAFT_242588"/>
</dbReference>
<dbReference type="Proteomes" id="UP000013827">
    <property type="component" value="Unassembled WGS sequence"/>
</dbReference>
<evidence type="ECO:0000256" key="5">
    <source>
        <dbReference type="ARBA" id="ARBA00023136"/>
    </source>
</evidence>
<dbReference type="KEGG" id="ehx:EMIHUDRAFT_242588"/>
<accession>A0A0D3J8I3</accession>
<dbReference type="eggNOG" id="KOG2615">
    <property type="taxonomic scope" value="Eukaryota"/>
</dbReference>
<organism evidence="8 9">
    <name type="scientific">Emiliania huxleyi (strain CCMP1516)</name>
    <dbReference type="NCBI Taxonomy" id="280463"/>
    <lineage>
        <taxon>Eukaryota</taxon>
        <taxon>Haptista</taxon>
        <taxon>Haptophyta</taxon>
        <taxon>Prymnesiophyceae</taxon>
        <taxon>Isochrysidales</taxon>
        <taxon>Noelaerhabdaceae</taxon>
        <taxon>Emiliania</taxon>
    </lineage>
</organism>
<dbReference type="Pfam" id="PF07690">
    <property type="entry name" value="MFS_1"/>
    <property type="match status" value="1"/>
</dbReference>
<evidence type="ECO:0000313" key="9">
    <source>
        <dbReference type="Proteomes" id="UP000013827"/>
    </source>
</evidence>
<dbReference type="InterPro" id="IPR036259">
    <property type="entry name" value="MFS_trans_sf"/>
</dbReference>
<dbReference type="InterPro" id="IPR001958">
    <property type="entry name" value="Tet-R_TetA/multi-R_MdtG-like"/>
</dbReference>
<keyword evidence="2" id="KW-0813">Transport</keyword>
<dbReference type="PRINTS" id="PR01035">
    <property type="entry name" value="TCRTETA"/>
</dbReference>
<evidence type="ECO:0000256" key="3">
    <source>
        <dbReference type="ARBA" id="ARBA00022692"/>
    </source>
</evidence>
<dbReference type="RefSeq" id="XP_005781855.1">
    <property type="nucleotide sequence ID" value="XM_005781798.1"/>
</dbReference>
<dbReference type="PROSITE" id="PS50850">
    <property type="entry name" value="MFS"/>
    <property type="match status" value="1"/>
</dbReference>
<dbReference type="RefSeq" id="XP_005772247.1">
    <property type="nucleotide sequence ID" value="XM_005772190.1"/>
</dbReference>
<keyword evidence="4 6" id="KW-1133">Transmembrane helix</keyword>
<dbReference type="HOGENOM" id="CLU_1242078_0_0_1"/>
<feature type="transmembrane region" description="Helical" evidence="6">
    <location>
        <begin position="90"/>
        <end position="109"/>
    </location>
</feature>
<name>A0A0D3J8I3_EMIH1</name>
<feature type="transmembrane region" description="Helical" evidence="6">
    <location>
        <begin position="58"/>
        <end position="78"/>
    </location>
</feature>
<feature type="transmembrane region" description="Helical" evidence="6">
    <location>
        <begin position="186"/>
        <end position="210"/>
    </location>
</feature>
<dbReference type="PaxDb" id="2903-EOD19818"/>
<dbReference type="KEGG" id="ehx:EMIHUDRAFT_204096"/>
<dbReference type="AlphaFoldDB" id="A0A0D3J8I3"/>
<keyword evidence="5 6" id="KW-0472">Membrane</keyword>
<dbReference type="OMA" id="RTSNHER"/>
<reference evidence="8" key="2">
    <citation type="submission" date="2024-10" db="UniProtKB">
        <authorList>
            <consortium name="EnsemblProtists"/>
        </authorList>
    </citation>
    <scope>IDENTIFICATION</scope>
</reference>
<dbReference type="EnsemblProtists" id="EOD29426">
    <property type="protein sequence ID" value="EOD29426"/>
    <property type="gene ID" value="EMIHUDRAFT_204096"/>
</dbReference>
<evidence type="ECO:0000259" key="7">
    <source>
        <dbReference type="PROSITE" id="PS50850"/>
    </source>
</evidence>
<evidence type="ECO:0000256" key="1">
    <source>
        <dbReference type="ARBA" id="ARBA00004141"/>
    </source>
</evidence>
<sequence length="223" mass="23015">MCLPAAREEAVVAVPFPRAHFLLVLFVCLADGVVITFLVPMVPFMVRDFGVPEAQVGSAAGLVASVYNLAQIFSGLLWGRASDLIGRRPVISFGIVAAAASTLGLGVATSLPAALATRFVGGLLNANQAVLRAQLRELMPEEHRSQAFASLGQAWGVGFMLGPLIGGSLARPAAVLPSLAGSPLDVYPYLLPSLAAAALCLLGTPAARALPLVKAFSMKSLIA</sequence>
<dbReference type="GO" id="GO:0016020">
    <property type="term" value="C:membrane"/>
    <property type="evidence" value="ECO:0007669"/>
    <property type="project" value="UniProtKB-SubCell"/>
</dbReference>
<dbReference type="InterPro" id="IPR011701">
    <property type="entry name" value="MFS"/>
</dbReference>
<comment type="subcellular location">
    <subcellularLocation>
        <location evidence="1">Membrane</location>
        <topology evidence="1">Multi-pass membrane protein</topology>
    </subcellularLocation>
</comment>
<keyword evidence="9" id="KW-1185">Reference proteome</keyword>
<evidence type="ECO:0000256" key="2">
    <source>
        <dbReference type="ARBA" id="ARBA00022448"/>
    </source>
</evidence>
<dbReference type="GeneID" id="17265364"/>
<protein>
    <recommendedName>
        <fullName evidence="7">Major facilitator superfamily (MFS) profile domain-containing protein</fullName>
    </recommendedName>
</protein>
<dbReference type="GeneID" id="19046775"/>
<dbReference type="InterPro" id="IPR020846">
    <property type="entry name" value="MFS_dom"/>
</dbReference>
<dbReference type="GO" id="GO:0022857">
    <property type="term" value="F:transmembrane transporter activity"/>
    <property type="evidence" value="ECO:0007669"/>
    <property type="project" value="InterPro"/>
</dbReference>
<dbReference type="STRING" id="2903.R1CAU1"/>
<evidence type="ECO:0000256" key="6">
    <source>
        <dbReference type="SAM" id="Phobius"/>
    </source>
</evidence>
<dbReference type="PANTHER" id="PTHR23504">
    <property type="entry name" value="MAJOR FACILITATOR SUPERFAMILY DOMAIN-CONTAINING PROTEIN 10"/>
    <property type="match status" value="1"/>
</dbReference>
<keyword evidence="3 6" id="KW-0812">Transmembrane</keyword>